<evidence type="ECO:0000256" key="1">
    <source>
        <dbReference type="SAM" id="MobiDB-lite"/>
    </source>
</evidence>
<dbReference type="InterPro" id="IPR036844">
    <property type="entry name" value="Hint_dom_sf"/>
</dbReference>
<dbReference type="Pfam" id="PF15529">
    <property type="entry name" value="Ntox24"/>
    <property type="match status" value="1"/>
</dbReference>
<evidence type="ECO:0000313" key="3">
    <source>
        <dbReference type="EMBL" id="AUG56759.1"/>
    </source>
</evidence>
<dbReference type="Gene3D" id="2.170.16.10">
    <property type="entry name" value="Hedgehog/Intein (Hint) domain"/>
    <property type="match status" value="1"/>
</dbReference>
<dbReference type="InterPro" id="IPR030934">
    <property type="entry name" value="Intein_C"/>
</dbReference>
<dbReference type="EMBL" id="CP025197">
    <property type="protein sequence ID" value="AUG56759.1"/>
    <property type="molecule type" value="Genomic_DNA"/>
</dbReference>
<organism evidence="3 4">
    <name type="scientific">Acetivibrio saccincola</name>
    <dbReference type="NCBI Taxonomy" id="1677857"/>
    <lineage>
        <taxon>Bacteria</taxon>
        <taxon>Bacillati</taxon>
        <taxon>Bacillota</taxon>
        <taxon>Clostridia</taxon>
        <taxon>Eubacteriales</taxon>
        <taxon>Oscillospiraceae</taxon>
        <taxon>Acetivibrio</taxon>
    </lineage>
</organism>
<dbReference type="Pfam" id="PF07591">
    <property type="entry name" value="PT-HINT"/>
    <property type="match status" value="1"/>
</dbReference>
<dbReference type="NCBIfam" id="TIGR01443">
    <property type="entry name" value="intein_Cterm"/>
    <property type="match status" value="1"/>
</dbReference>
<sequence length="184" mass="20856">MFVEDEEIETTPTHPFWVIGKGWVAAGDMEVGDKVYLYSGEGREIKELKFEHLDSPIKVYNFEVEDWHTYFVSEQDVFVHNACGGKGADGKGRSGNKLKPDAEATGPHTTFKRDPNTGKITNYETWGKTDPRNPNPFESKIRFDGTGKPHFNKVTGEKLLPHVHDKTILGGVREPFLWEIPFGY</sequence>
<dbReference type="KEGG" id="hsc:HVS_04085"/>
<dbReference type="RefSeq" id="WP_101299482.1">
    <property type="nucleotide sequence ID" value="NZ_CP025197.1"/>
</dbReference>
<accession>A0A2K9E056</accession>
<dbReference type="PROSITE" id="PS50818">
    <property type="entry name" value="INTEIN_C_TER"/>
    <property type="match status" value="1"/>
</dbReference>
<dbReference type="AlphaFoldDB" id="A0A2K9E056"/>
<evidence type="ECO:0000259" key="2">
    <source>
        <dbReference type="Pfam" id="PF15529"/>
    </source>
</evidence>
<feature type="compositionally biased region" description="Basic and acidic residues" evidence="1">
    <location>
        <begin position="88"/>
        <end position="102"/>
    </location>
</feature>
<dbReference type="Proteomes" id="UP000233534">
    <property type="component" value="Chromosome"/>
</dbReference>
<proteinExistence type="predicted"/>
<evidence type="ECO:0000313" key="4">
    <source>
        <dbReference type="Proteomes" id="UP000233534"/>
    </source>
</evidence>
<name>A0A2K9E056_9FIRM</name>
<feature type="region of interest" description="Disordered" evidence="1">
    <location>
        <begin position="86"/>
        <end position="137"/>
    </location>
</feature>
<dbReference type="SUPFAM" id="SSF51294">
    <property type="entry name" value="Hedgehog/intein (Hint) domain"/>
    <property type="match status" value="1"/>
</dbReference>
<gene>
    <name evidence="3" type="ORF">HVS_04085</name>
</gene>
<dbReference type="CDD" id="cd00081">
    <property type="entry name" value="Hint"/>
    <property type="match status" value="1"/>
</dbReference>
<dbReference type="InterPro" id="IPR029114">
    <property type="entry name" value="Ntox24"/>
</dbReference>
<protein>
    <recommendedName>
        <fullName evidence="2">Bacterial toxin 24 domain-containing protein</fullName>
    </recommendedName>
</protein>
<keyword evidence="4" id="KW-1185">Reference proteome</keyword>
<reference evidence="3 4" key="1">
    <citation type="submission" date="2017-12" db="EMBL/GenBank/DDBJ databases">
        <title>Complete genome sequence of Herbivorax saccincola GGR1, a novel Cellulosome-producing hydrolytic bacterium in a thermophilic biogas plant, established by Illumina and Nanopore MinION sequencing.</title>
        <authorList>
            <person name="Pechtl A."/>
            <person name="Ruckert C."/>
            <person name="Koeck D.E."/>
            <person name="Maus I."/>
            <person name="Winkler A."/>
            <person name="Kalinowski J."/>
            <person name="Puhler A."/>
            <person name="Schwarz W.W."/>
            <person name="Zverlov V.V."/>
            <person name="Schluter A."/>
            <person name="Liebl W."/>
        </authorList>
    </citation>
    <scope>NUCLEOTIDE SEQUENCE [LARGE SCALE GENOMIC DNA]</scope>
    <source>
        <strain evidence="4">SR1</strain>
    </source>
</reference>
<feature type="domain" description="Bacterial toxin 24" evidence="2">
    <location>
        <begin position="95"/>
        <end position="152"/>
    </location>
</feature>